<protein>
    <submittedName>
        <fullName evidence="2">Uncharacterized protein</fullName>
    </submittedName>
</protein>
<evidence type="ECO:0000256" key="1">
    <source>
        <dbReference type="SAM" id="Phobius"/>
    </source>
</evidence>
<evidence type="ECO:0000313" key="3">
    <source>
        <dbReference type="Proteomes" id="UP000607653"/>
    </source>
</evidence>
<reference evidence="2 3" key="1">
    <citation type="journal article" date="2020" name="Mol. Biol. Evol.">
        <title>Distinct Expression and Methylation Patterns for Genes with Different Fates following a Single Whole-Genome Duplication in Flowering Plants.</title>
        <authorList>
            <person name="Shi T."/>
            <person name="Rahmani R.S."/>
            <person name="Gugger P.F."/>
            <person name="Wang M."/>
            <person name="Li H."/>
            <person name="Zhang Y."/>
            <person name="Li Z."/>
            <person name="Wang Q."/>
            <person name="Van de Peer Y."/>
            <person name="Marchal K."/>
            <person name="Chen J."/>
        </authorList>
    </citation>
    <scope>NUCLEOTIDE SEQUENCE [LARGE SCALE GENOMIC DNA]</scope>
    <source>
        <tissue evidence="2">Leaf</tissue>
    </source>
</reference>
<dbReference type="EMBL" id="DUZY01000008">
    <property type="protein sequence ID" value="DAD48341.1"/>
    <property type="molecule type" value="Genomic_DNA"/>
</dbReference>
<comment type="caution">
    <text evidence="2">The sequence shown here is derived from an EMBL/GenBank/DDBJ whole genome shotgun (WGS) entry which is preliminary data.</text>
</comment>
<dbReference type="Proteomes" id="UP000607653">
    <property type="component" value="Unassembled WGS sequence"/>
</dbReference>
<keyword evidence="1" id="KW-0472">Membrane</keyword>
<feature type="transmembrane region" description="Helical" evidence="1">
    <location>
        <begin position="42"/>
        <end position="59"/>
    </location>
</feature>
<keyword evidence="1" id="KW-1133">Transmembrane helix</keyword>
<gene>
    <name evidence="2" type="ORF">HUJ06_018278</name>
</gene>
<evidence type="ECO:0000313" key="2">
    <source>
        <dbReference type="EMBL" id="DAD48341.1"/>
    </source>
</evidence>
<accession>A0A822ZXT7</accession>
<name>A0A822ZXT7_NELNU</name>
<dbReference type="AlphaFoldDB" id="A0A822ZXT7"/>
<sequence>MGEVDEDLLLKNFFAEVSEVERDNEVLRFQYSDFLSFTRTPFSHSVCLILAFFLSLYFLQIPSYCFRLLQLGFL</sequence>
<keyword evidence="3" id="KW-1185">Reference proteome</keyword>
<organism evidence="2 3">
    <name type="scientific">Nelumbo nucifera</name>
    <name type="common">Sacred lotus</name>
    <dbReference type="NCBI Taxonomy" id="4432"/>
    <lineage>
        <taxon>Eukaryota</taxon>
        <taxon>Viridiplantae</taxon>
        <taxon>Streptophyta</taxon>
        <taxon>Embryophyta</taxon>
        <taxon>Tracheophyta</taxon>
        <taxon>Spermatophyta</taxon>
        <taxon>Magnoliopsida</taxon>
        <taxon>Proteales</taxon>
        <taxon>Nelumbonaceae</taxon>
        <taxon>Nelumbo</taxon>
    </lineage>
</organism>
<keyword evidence="1" id="KW-0812">Transmembrane</keyword>
<proteinExistence type="predicted"/>